<accession>A0A7C8ML67</accession>
<evidence type="ECO:0000313" key="3">
    <source>
        <dbReference type="EMBL" id="KAF2876142.1"/>
    </source>
</evidence>
<feature type="signal peptide" evidence="2">
    <location>
        <begin position="1"/>
        <end position="18"/>
    </location>
</feature>
<organism evidence="3 4">
    <name type="scientific">Massariosphaeria phaeospora</name>
    <dbReference type="NCBI Taxonomy" id="100035"/>
    <lineage>
        <taxon>Eukaryota</taxon>
        <taxon>Fungi</taxon>
        <taxon>Dikarya</taxon>
        <taxon>Ascomycota</taxon>
        <taxon>Pezizomycotina</taxon>
        <taxon>Dothideomycetes</taxon>
        <taxon>Pleosporomycetidae</taxon>
        <taxon>Pleosporales</taxon>
        <taxon>Pleosporales incertae sedis</taxon>
        <taxon>Massariosphaeria</taxon>
    </lineage>
</organism>
<evidence type="ECO:0000256" key="2">
    <source>
        <dbReference type="SAM" id="SignalP"/>
    </source>
</evidence>
<feature type="region of interest" description="Disordered" evidence="1">
    <location>
        <begin position="116"/>
        <end position="155"/>
    </location>
</feature>
<evidence type="ECO:0008006" key="5">
    <source>
        <dbReference type="Google" id="ProtNLM"/>
    </source>
</evidence>
<sequence>MKFTLLLLFPTLLTLVAAGCKYEPPCSTHCDYAARRIQHCKCVSLISALSCKKKQKEWEDCRAKHCKGKKREELGEPLTQEEDKMIEVQGERLSEDHETSGIPQDEKRKQDIDTARNDALEPQGQDTDDKTQDVHTNTNADATYPPGQYPPPAHAPRKLLARQCQSYRDPCHPDCANISWVAQYCSCNAHGPGVCKGSWDSLVSTMVLESVWNHG</sequence>
<dbReference type="AlphaFoldDB" id="A0A7C8ML67"/>
<dbReference type="EMBL" id="JAADJZ010000003">
    <property type="protein sequence ID" value="KAF2876142.1"/>
    <property type="molecule type" value="Genomic_DNA"/>
</dbReference>
<evidence type="ECO:0000256" key="1">
    <source>
        <dbReference type="SAM" id="MobiDB-lite"/>
    </source>
</evidence>
<evidence type="ECO:0000313" key="4">
    <source>
        <dbReference type="Proteomes" id="UP000481861"/>
    </source>
</evidence>
<protein>
    <recommendedName>
        <fullName evidence="5">Extracellular membrane protein CFEM domain-containing protein</fullName>
    </recommendedName>
</protein>
<proteinExistence type="predicted"/>
<feature type="chain" id="PRO_5028964684" description="Extracellular membrane protein CFEM domain-containing protein" evidence="2">
    <location>
        <begin position="19"/>
        <end position="215"/>
    </location>
</feature>
<keyword evidence="2" id="KW-0732">Signal</keyword>
<comment type="caution">
    <text evidence="3">The sequence shown here is derived from an EMBL/GenBank/DDBJ whole genome shotgun (WGS) entry which is preliminary data.</text>
</comment>
<name>A0A7C8ML67_9PLEO</name>
<feature type="region of interest" description="Disordered" evidence="1">
    <location>
        <begin position="91"/>
        <end position="110"/>
    </location>
</feature>
<keyword evidence="4" id="KW-1185">Reference proteome</keyword>
<dbReference type="PROSITE" id="PS51257">
    <property type="entry name" value="PROKAR_LIPOPROTEIN"/>
    <property type="match status" value="1"/>
</dbReference>
<gene>
    <name evidence="3" type="ORF">BDV95DRAFT_217800</name>
</gene>
<reference evidence="3 4" key="1">
    <citation type="submission" date="2020-01" db="EMBL/GenBank/DDBJ databases">
        <authorList>
            <consortium name="DOE Joint Genome Institute"/>
            <person name="Haridas S."/>
            <person name="Albert R."/>
            <person name="Binder M."/>
            <person name="Bloem J."/>
            <person name="Labutti K."/>
            <person name="Salamov A."/>
            <person name="Andreopoulos B."/>
            <person name="Baker S.E."/>
            <person name="Barry K."/>
            <person name="Bills G."/>
            <person name="Bluhm B.H."/>
            <person name="Cannon C."/>
            <person name="Castanera R."/>
            <person name="Culley D.E."/>
            <person name="Daum C."/>
            <person name="Ezra D."/>
            <person name="Gonzalez J.B."/>
            <person name="Henrissat B."/>
            <person name="Kuo A."/>
            <person name="Liang C."/>
            <person name="Lipzen A."/>
            <person name="Lutzoni F."/>
            <person name="Magnuson J."/>
            <person name="Mondo S."/>
            <person name="Nolan M."/>
            <person name="Ohm R."/>
            <person name="Pangilinan J."/>
            <person name="Park H.-J.H."/>
            <person name="Ramirez L."/>
            <person name="Alfaro M."/>
            <person name="Sun H."/>
            <person name="Tritt A."/>
            <person name="Yoshinaga Y."/>
            <person name="Zwiers L.-H.L."/>
            <person name="Turgeon B.G."/>
            <person name="Goodwin S.B."/>
            <person name="Spatafora J.W."/>
            <person name="Crous P.W."/>
            <person name="Grigoriev I.V."/>
        </authorList>
    </citation>
    <scope>NUCLEOTIDE SEQUENCE [LARGE SCALE GENOMIC DNA]</scope>
    <source>
        <strain evidence="3 4">CBS 611.86</strain>
    </source>
</reference>
<dbReference type="Proteomes" id="UP000481861">
    <property type="component" value="Unassembled WGS sequence"/>
</dbReference>